<sequence length="93" mass="11125">MIIKQALYIEAEDLTRGINFTGAKIYDERSCERIKDLSMMLSDIIWNLEKVRNDTLEKAEYEMAKAMREEIDRLLINTKEYIYEVEKQNENQN</sequence>
<reference evidence="1 2" key="1">
    <citation type="journal article" date="2024" name="ISME J.">
        <title>Staphylococcus epidermidis bacteriocin A37 kills natural competitors with a unique mechanism of action.</title>
        <authorList>
            <person name="Puls J.S."/>
            <person name="Winnerling B."/>
            <person name="Power J.J."/>
            <person name="Kruger A.M."/>
            <person name="Brajtenbach D."/>
            <person name="Johnson M."/>
            <person name="Bilici K."/>
            <person name="Camus L."/>
            <person name="Fliesswasser T."/>
            <person name="Schneider T."/>
            <person name="Sahl H.G."/>
            <person name="Ghosal D."/>
            <person name="Kubitscheck U."/>
            <person name="Heilbronner S."/>
            <person name="Grein F."/>
        </authorList>
    </citation>
    <scope>NUCLEOTIDE SEQUENCE [LARGE SCALE GENOMIC DNA]</scope>
    <source>
        <strain evidence="1 2">SCK7</strain>
    </source>
</reference>
<dbReference type="Proteomes" id="UP001468345">
    <property type="component" value="Chromosome"/>
</dbReference>
<protein>
    <submittedName>
        <fullName evidence="1">Uncharacterized protein</fullName>
    </submittedName>
</protein>
<dbReference type="RefSeq" id="WP_341636395.1">
    <property type="nucleotide sequence ID" value="NZ_CP133006.1"/>
</dbReference>
<evidence type="ECO:0000313" key="1">
    <source>
        <dbReference type="EMBL" id="WZG09593.1"/>
    </source>
</evidence>
<organism evidence="1 2">
    <name type="scientific">Staphylococcus casei</name>
    <dbReference type="NCBI Taxonomy" id="201828"/>
    <lineage>
        <taxon>Bacteria</taxon>
        <taxon>Bacillati</taxon>
        <taxon>Bacillota</taxon>
        <taxon>Bacilli</taxon>
        <taxon>Bacillales</taxon>
        <taxon>Staphylococcaceae</taxon>
        <taxon>Staphylococcus</taxon>
    </lineage>
</organism>
<gene>
    <name evidence="1" type="ORF">SHJJP9002_001555</name>
</gene>
<name>A0ABZ2WCT2_9STAP</name>
<accession>A0ABZ2WCT2</accession>
<proteinExistence type="predicted"/>
<evidence type="ECO:0000313" key="2">
    <source>
        <dbReference type="Proteomes" id="UP001468345"/>
    </source>
</evidence>
<dbReference type="EMBL" id="CP133006">
    <property type="protein sequence ID" value="WZG09593.1"/>
    <property type="molecule type" value="Genomic_DNA"/>
</dbReference>
<keyword evidence="2" id="KW-1185">Reference proteome</keyword>